<organism evidence="4 5">
    <name type="scientific">Methylobacterium iners</name>
    <dbReference type="NCBI Taxonomy" id="418707"/>
    <lineage>
        <taxon>Bacteria</taxon>
        <taxon>Pseudomonadati</taxon>
        <taxon>Pseudomonadota</taxon>
        <taxon>Alphaproteobacteria</taxon>
        <taxon>Hyphomicrobiales</taxon>
        <taxon>Methylobacteriaceae</taxon>
        <taxon>Methylobacterium</taxon>
    </lineage>
</organism>
<evidence type="ECO:0000256" key="2">
    <source>
        <dbReference type="RuleBase" id="RU004328"/>
    </source>
</evidence>
<dbReference type="PANTHER" id="PTHR11240:SF22">
    <property type="entry name" value="RIBONUCLEASE T2"/>
    <property type="match status" value="1"/>
</dbReference>
<evidence type="ECO:0000313" key="5">
    <source>
        <dbReference type="Proteomes" id="UP001055125"/>
    </source>
</evidence>
<dbReference type="PROSITE" id="PS00530">
    <property type="entry name" value="RNASE_T2_1"/>
    <property type="match status" value="1"/>
</dbReference>
<dbReference type="PROSITE" id="PS00531">
    <property type="entry name" value="RNASE_T2_2"/>
    <property type="match status" value="1"/>
</dbReference>
<dbReference type="Gene3D" id="3.90.730.10">
    <property type="entry name" value="Ribonuclease T2-like"/>
    <property type="match status" value="1"/>
</dbReference>
<evidence type="ECO:0000256" key="3">
    <source>
        <dbReference type="SAM" id="MobiDB-lite"/>
    </source>
</evidence>
<dbReference type="InterPro" id="IPR001568">
    <property type="entry name" value="RNase_T2-like"/>
</dbReference>
<dbReference type="CDD" id="cd01062">
    <property type="entry name" value="RNase_T2_prok"/>
    <property type="match status" value="1"/>
</dbReference>
<evidence type="ECO:0000313" key="4">
    <source>
        <dbReference type="EMBL" id="GJD93916.1"/>
    </source>
</evidence>
<proteinExistence type="inferred from homology"/>
<reference evidence="4" key="1">
    <citation type="journal article" date="2021" name="Front. Microbiol.">
        <title>Comprehensive Comparative Genomics and Phenotyping of Methylobacterium Species.</title>
        <authorList>
            <person name="Alessa O."/>
            <person name="Ogura Y."/>
            <person name="Fujitani Y."/>
            <person name="Takami H."/>
            <person name="Hayashi T."/>
            <person name="Sahin N."/>
            <person name="Tani A."/>
        </authorList>
    </citation>
    <scope>NUCLEOTIDE SEQUENCE</scope>
    <source>
        <strain evidence="4">DSM 19015</strain>
    </source>
</reference>
<feature type="region of interest" description="Disordered" evidence="3">
    <location>
        <begin position="18"/>
        <end position="42"/>
    </location>
</feature>
<evidence type="ECO:0000256" key="1">
    <source>
        <dbReference type="ARBA" id="ARBA00007469"/>
    </source>
</evidence>
<comment type="caution">
    <text evidence="4">The sequence shown here is derived from an EMBL/GenBank/DDBJ whole genome shotgun (WGS) entry which is preliminary data.</text>
</comment>
<dbReference type="SUPFAM" id="SSF55895">
    <property type="entry name" value="Ribonuclease Rh-like"/>
    <property type="match status" value="1"/>
</dbReference>
<dbReference type="PANTHER" id="PTHR11240">
    <property type="entry name" value="RIBONUCLEASE T2"/>
    <property type="match status" value="1"/>
</dbReference>
<dbReference type="InterPro" id="IPR018188">
    <property type="entry name" value="RNase_T2_His_AS_1"/>
</dbReference>
<reference evidence="4" key="2">
    <citation type="submission" date="2021-08" db="EMBL/GenBank/DDBJ databases">
        <authorList>
            <person name="Tani A."/>
            <person name="Ola A."/>
            <person name="Ogura Y."/>
            <person name="Katsura K."/>
            <person name="Hayashi T."/>
        </authorList>
    </citation>
    <scope>NUCLEOTIDE SEQUENCE</scope>
    <source>
        <strain evidence="4">DSM 19015</strain>
    </source>
</reference>
<keyword evidence="5" id="KW-1185">Reference proteome</keyword>
<gene>
    <name evidence="4" type="ORF">OCOJLMKI_1114</name>
</gene>
<dbReference type="InterPro" id="IPR036430">
    <property type="entry name" value="RNase_T2-like_sf"/>
</dbReference>
<dbReference type="InterPro" id="IPR039378">
    <property type="entry name" value="RNase_T2_prok"/>
</dbReference>
<name>A0ABQ4RT14_9HYPH</name>
<protein>
    <submittedName>
        <fullName evidence="4">Uncharacterized protein</fullName>
    </submittedName>
</protein>
<sequence>MAPFDRRAVASVASPTCFPGRAERQRSPAQETATRPNPCAAGHEPLARQVTRWVPDRLALALQASGKGWRGRSNPIVRARGALAACLVALATTGAAAQGSGGAPGDFDFYVLALSWSPSYCESAGDRRDEGQCRPGRGLGFVVHGLWPQYRRGFPSNCSAVERAPTRQAMEVAGAVFPSEGLARYQWRKHGTCSGLDPTSYFRAAQEAREAVTIPETFRNPVADRREAPIEIARQFVLANRGLRPDMMSVACTRGHLQEVRICFAKDLRGFTPCPELARQNCRAGEIAVDAAR</sequence>
<dbReference type="EMBL" id="BPQP01000016">
    <property type="protein sequence ID" value="GJD93916.1"/>
    <property type="molecule type" value="Genomic_DNA"/>
</dbReference>
<dbReference type="Proteomes" id="UP001055125">
    <property type="component" value="Unassembled WGS sequence"/>
</dbReference>
<dbReference type="Pfam" id="PF00445">
    <property type="entry name" value="Ribonuclease_T2"/>
    <property type="match status" value="1"/>
</dbReference>
<accession>A0ABQ4RT14</accession>
<comment type="similarity">
    <text evidence="1 2">Belongs to the RNase T2 family.</text>
</comment>
<dbReference type="InterPro" id="IPR033130">
    <property type="entry name" value="RNase_T2_His_AS_2"/>
</dbReference>